<sequence length="162" mass="17897">MEDHLIKLHRRLFESSSSSSDFLHSLRSDTSIAIALQHFYLILKRGVSVVVEEEEHDDDDSVKDKKLGFQLWTNSQIQSVVSFGLAIVSASRSFSVNQAKPIVIVAVQQLLEFAVSYLEKSEFCNDESNNLFATISTITVGFGALDGLALEDNTLQSVEDAG</sequence>
<proteinExistence type="predicted"/>
<evidence type="ECO:0000313" key="1">
    <source>
        <dbReference type="EMBL" id="CAI0540863.1"/>
    </source>
</evidence>
<gene>
    <name evidence="1" type="ORF">LITE_LOCUS41865</name>
</gene>
<keyword evidence="2" id="KW-1185">Reference proteome</keyword>
<accession>A0AAV0Q6C4</accession>
<evidence type="ECO:0000313" key="2">
    <source>
        <dbReference type="Proteomes" id="UP001154282"/>
    </source>
</evidence>
<name>A0AAV0Q6C4_9ROSI</name>
<organism evidence="1 2">
    <name type="scientific">Linum tenue</name>
    <dbReference type="NCBI Taxonomy" id="586396"/>
    <lineage>
        <taxon>Eukaryota</taxon>
        <taxon>Viridiplantae</taxon>
        <taxon>Streptophyta</taxon>
        <taxon>Embryophyta</taxon>
        <taxon>Tracheophyta</taxon>
        <taxon>Spermatophyta</taxon>
        <taxon>Magnoliopsida</taxon>
        <taxon>eudicotyledons</taxon>
        <taxon>Gunneridae</taxon>
        <taxon>Pentapetalae</taxon>
        <taxon>rosids</taxon>
        <taxon>fabids</taxon>
        <taxon>Malpighiales</taxon>
        <taxon>Linaceae</taxon>
        <taxon>Linum</taxon>
    </lineage>
</organism>
<dbReference type="AlphaFoldDB" id="A0AAV0Q6C4"/>
<reference evidence="1" key="1">
    <citation type="submission" date="2022-08" db="EMBL/GenBank/DDBJ databases">
        <authorList>
            <person name="Gutierrez-Valencia J."/>
        </authorList>
    </citation>
    <scope>NUCLEOTIDE SEQUENCE</scope>
</reference>
<protein>
    <submittedName>
        <fullName evidence="1">Uncharacterized protein</fullName>
    </submittedName>
</protein>
<comment type="caution">
    <text evidence="1">The sequence shown here is derived from an EMBL/GenBank/DDBJ whole genome shotgun (WGS) entry which is preliminary data.</text>
</comment>
<dbReference type="Proteomes" id="UP001154282">
    <property type="component" value="Unassembled WGS sequence"/>
</dbReference>
<dbReference type="EMBL" id="CAMGYJ010000009">
    <property type="protein sequence ID" value="CAI0540863.1"/>
    <property type="molecule type" value="Genomic_DNA"/>
</dbReference>